<dbReference type="EMBL" id="GBRH01269473">
    <property type="protein sequence ID" value="JAD28422.1"/>
    <property type="molecule type" value="Transcribed_RNA"/>
</dbReference>
<proteinExistence type="predicted"/>
<reference evidence="1" key="1">
    <citation type="submission" date="2014-09" db="EMBL/GenBank/DDBJ databases">
        <authorList>
            <person name="Magalhaes I.L.F."/>
            <person name="Oliveira U."/>
            <person name="Santos F.R."/>
            <person name="Vidigal T.H.D.A."/>
            <person name="Brescovit A.D."/>
            <person name="Santos A.J."/>
        </authorList>
    </citation>
    <scope>NUCLEOTIDE SEQUENCE</scope>
    <source>
        <tissue evidence="1">Shoot tissue taken approximately 20 cm above the soil surface</tissue>
    </source>
</reference>
<dbReference type="AlphaFoldDB" id="A0A0A8Z0N8"/>
<accession>A0A0A8Z0N8</accession>
<organism evidence="1">
    <name type="scientific">Arundo donax</name>
    <name type="common">Giant reed</name>
    <name type="synonym">Donax arundinaceus</name>
    <dbReference type="NCBI Taxonomy" id="35708"/>
    <lineage>
        <taxon>Eukaryota</taxon>
        <taxon>Viridiplantae</taxon>
        <taxon>Streptophyta</taxon>
        <taxon>Embryophyta</taxon>
        <taxon>Tracheophyta</taxon>
        <taxon>Spermatophyta</taxon>
        <taxon>Magnoliopsida</taxon>
        <taxon>Liliopsida</taxon>
        <taxon>Poales</taxon>
        <taxon>Poaceae</taxon>
        <taxon>PACMAD clade</taxon>
        <taxon>Arundinoideae</taxon>
        <taxon>Arundineae</taxon>
        <taxon>Arundo</taxon>
    </lineage>
</organism>
<evidence type="ECO:0000313" key="1">
    <source>
        <dbReference type="EMBL" id="JAD28422.1"/>
    </source>
</evidence>
<name>A0A0A8Z0N8_ARUDO</name>
<protein>
    <submittedName>
        <fullName evidence="1">Uncharacterized protein</fullName>
    </submittedName>
</protein>
<reference evidence="1" key="2">
    <citation type="journal article" date="2015" name="Data Brief">
        <title>Shoot transcriptome of the giant reed, Arundo donax.</title>
        <authorList>
            <person name="Barrero R.A."/>
            <person name="Guerrero F.D."/>
            <person name="Moolhuijzen P."/>
            <person name="Goolsby J.A."/>
            <person name="Tidwell J."/>
            <person name="Bellgard S.E."/>
            <person name="Bellgard M.I."/>
        </authorList>
    </citation>
    <scope>NUCLEOTIDE SEQUENCE</scope>
    <source>
        <tissue evidence="1">Shoot tissue taken approximately 20 cm above the soil surface</tissue>
    </source>
</reference>
<sequence length="31" mass="3631">MVFFKTISPDRHDVNARLNVIFIDIDIQVDV</sequence>